<gene>
    <name evidence="2" type="ORF">EZS27_026522</name>
</gene>
<proteinExistence type="predicted"/>
<reference evidence="2" key="1">
    <citation type="submission" date="2019-03" db="EMBL/GenBank/DDBJ databases">
        <title>Single cell metagenomics reveals metabolic interactions within the superorganism composed of flagellate Streblomastix strix and complex community of Bacteroidetes bacteria on its surface.</title>
        <authorList>
            <person name="Treitli S.C."/>
            <person name="Kolisko M."/>
            <person name="Husnik F."/>
            <person name="Keeling P."/>
            <person name="Hampl V."/>
        </authorList>
    </citation>
    <scope>NUCLEOTIDE SEQUENCE</scope>
    <source>
        <strain evidence="2">STM</strain>
    </source>
</reference>
<dbReference type="NCBIfam" id="NF033545">
    <property type="entry name" value="transpos_IS630"/>
    <property type="match status" value="1"/>
</dbReference>
<dbReference type="InterPro" id="IPR038717">
    <property type="entry name" value="Tc1-like_DDE_dom"/>
</dbReference>
<evidence type="ECO:0000259" key="1">
    <source>
        <dbReference type="Pfam" id="PF13358"/>
    </source>
</evidence>
<feature type="domain" description="Tc1-like transposase DDE" evidence="1">
    <location>
        <begin position="30"/>
        <end position="179"/>
    </location>
</feature>
<dbReference type="PANTHER" id="PTHR46564:SF1">
    <property type="entry name" value="TRANSPOSASE"/>
    <property type="match status" value="1"/>
</dbReference>
<dbReference type="EMBL" id="SNRY01002649">
    <property type="protein sequence ID" value="KAA6324106.1"/>
    <property type="molecule type" value="Genomic_DNA"/>
</dbReference>
<dbReference type="Pfam" id="PF13358">
    <property type="entry name" value="DDE_3"/>
    <property type="match status" value="1"/>
</dbReference>
<dbReference type="Gene3D" id="3.30.420.10">
    <property type="entry name" value="Ribonuclease H-like superfamily/Ribonuclease H"/>
    <property type="match status" value="1"/>
</dbReference>
<feature type="non-terminal residue" evidence="2">
    <location>
        <position position="1"/>
    </location>
</feature>
<protein>
    <recommendedName>
        <fullName evidence="1">Tc1-like transposase DDE domain-containing protein</fullName>
    </recommendedName>
</protein>
<sequence length="204" mass="24096">HVRWFAGQMRKRRCFQKKLQEKIATGDYEVYYEDECHFKLTLRIIRAWFLAGSHPEIKSPVERFKVSIFGAMGKNGQLITLQNEKFNAETFRLFLEKLVKEASVGNKENGKQKKILLVLDNAKYHHAKILQPWIECVSNILELFFLPPYSPDLNAIEMLWKKTRRNVTHNRFFKSLEVLRYDLSLYWSIFNVPNNELTNLTAGI</sequence>
<dbReference type="InterPro" id="IPR047655">
    <property type="entry name" value="Transpos_IS630-like"/>
</dbReference>
<dbReference type="InterPro" id="IPR036397">
    <property type="entry name" value="RNaseH_sf"/>
</dbReference>
<dbReference type="GO" id="GO:0003676">
    <property type="term" value="F:nucleic acid binding"/>
    <property type="evidence" value="ECO:0007669"/>
    <property type="project" value="InterPro"/>
</dbReference>
<comment type="caution">
    <text evidence="2">The sequence shown here is derived from an EMBL/GenBank/DDBJ whole genome shotgun (WGS) entry which is preliminary data.</text>
</comment>
<dbReference type="AlphaFoldDB" id="A0A5J4QQD0"/>
<organism evidence="2">
    <name type="scientific">termite gut metagenome</name>
    <dbReference type="NCBI Taxonomy" id="433724"/>
    <lineage>
        <taxon>unclassified sequences</taxon>
        <taxon>metagenomes</taxon>
        <taxon>organismal metagenomes</taxon>
    </lineage>
</organism>
<name>A0A5J4QQD0_9ZZZZ</name>
<dbReference type="PANTHER" id="PTHR46564">
    <property type="entry name" value="TRANSPOSASE"/>
    <property type="match status" value="1"/>
</dbReference>
<accession>A0A5J4QQD0</accession>
<evidence type="ECO:0000313" key="2">
    <source>
        <dbReference type="EMBL" id="KAA6324106.1"/>
    </source>
</evidence>